<reference evidence="1 2" key="1">
    <citation type="submission" date="2018-10" db="EMBL/GenBank/DDBJ databases">
        <title>GWAS and RNA-Seq identify cryptic mechanisms of antimicrobial resistance in Acinetobacter baumannii.</title>
        <authorList>
            <person name="Sahl J.W."/>
        </authorList>
    </citation>
    <scope>NUCLEOTIDE SEQUENCE [LARGE SCALE GENOMIC DNA]</scope>
    <source>
        <strain evidence="1 2">TG28175</strain>
    </source>
</reference>
<evidence type="ECO:0000313" key="2">
    <source>
        <dbReference type="Proteomes" id="UP000280073"/>
    </source>
</evidence>
<comment type="caution">
    <text evidence="1">The sequence shown here is derived from an EMBL/GenBank/DDBJ whole genome shotgun (WGS) entry which is preliminary data.</text>
</comment>
<organism evidence="1 2">
    <name type="scientific">Acinetobacter baumannii</name>
    <dbReference type="NCBI Taxonomy" id="470"/>
    <lineage>
        <taxon>Bacteria</taxon>
        <taxon>Pseudomonadati</taxon>
        <taxon>Pseudomonadota</taxon>
        <taxon>Gammaproteobacteria</taxon>
        <taxon>Moraxellales</taxon>
        <taxon>Moraxellaceae</taxon>
        <taxon>Acinetobacter</taxon>
        <taxon>Acinetobacter calcoaceticus/baumannii complex</taxon>
    </lineage>
</organism>
<dbReference type="Proteomes" id="UP000280073">
    <property type="component" value="Unassembled WGS sequence"/>
</dbReference>
<accession>A0A429M6G3</accession>
<dbReference type="EMBL" id="RFDI01002572">
    <property type="protein sequence ID" value="RSR14771.1"/>
    <property type="molecule type" value="Genomic_DNA"/>
</dbReference>
<evidence type="ECO:0000313" key="1">
    <source>
        <dbReference type="EMBL" id="RSR14771.1"/>
    </source>
</evidence>
<feature type="non-terminal residue" evidence="1">
    <location>
        <position position="1"/>
    </location>
</feature>
<proteinExistence type="predicted"/>
<protein>
    <submittedName>
        <fullName evidence="1">Transporter</fullName>
    </submittedName>
</protein>
<gene>
    <name evidence="1" type="ORF">EA686_28875</name>
</gene>
<name>A0A429M6G3_ACIBA</name>
<dbReference type="AlphaFoldDB" id="A0A429M6G3"/>
<sequence>YFITGSLKYFWLGDTKTEDGTYYLPIEGIKPYAEQANFKNNHAIAYGLKFGYWF</sequence>